<dbReference type="KEGG" id="phl:KKY_107"/>
<dbReference type="eggNOG" id="COG0400">
    <property type="taxonomic scope" value="Bacteria"/>
</dbReference>
<dbReference type="HOGENOM" id="CLU_049413_4_0_5"/>
<proteinExistence type="inferred from homology"/>
<protein>
    <submittedName>
        <fullName evidence="4">Putative phospholipase/carboxylesterase</fullName>
    </submittedName>
</protein>
<dbReference type="InterPro" id="IPR003140">
    <property type="entry name" value="PLipase/COase/thioEstase"/>
</dbReference>
<sequence>MHDNPVESLRLGNGDDLKIVLVHGRTQSPQDMKVHAERLALDNVTFLFPQATGNTWYPGPFMAPIAENEPALSAAIAHYESVVADLIAEGTPAERIVVGGFSQGACLTSEFLARHPRRYAAAILWTGGLIGPAGTVWPLRPVLSGMPAFITTAENDPFVPPERVRETYDWLRQSGAKPEIEIFEEREHGVLDVEIASVRNMIERVRSVSANERFVQPR</sequence>
<evidence type="ECO:0000256" key="1">
    <source>
        <dbReference type="ARBA" id="ARBA00006499"/>
    </source>
</evidence>
<dbReference type="AlphaFoldDB" id="G4RGH8"/>
<keyword evidence="2" id="KW-0378">Hydrolase</keyword>
<dbReference type="InterPro" id="IPR029058">
    <property type="entry name" value="AB_hydrolase_fold"/>
</dbReference>
<evidence type="ECO:0000313" key="5">
    <source>
        <dbReference type="Proteomes" id="UP000008850"/>
    </source>
</evidence>
<dbReference type="InterPro" id="IPR050565">
    <property type="entry name" value="LYPA1-2/EST-like"/>
</dbReference>
<dbReference type="PANTHER" id="PTHR10655:SF17">
    <property type="entry name" value="LYSOPHOSPHOLIPASE-LIKE PROTEIN 1"/>
    <property type="match status" value="1"/>
</dbReference>
<dbReference type="Pfam" id="PF02230">
    <property type="entry name" value="Abhydrolase_2"/>
    <property type="match status" value="1"/>
</dbReference>
<organism evidence="4 5">
    <name type="scientific">Pelagibacterium halotolerans (strain DSM 22347 / JCM 15775 / CGMCC 1.7692 / B2)</name>
    <dbReference type="NCBI Taxonomy" id="1082931"/>
    <lineage>
        <taxon>Bacteria</taxon>
        <taxon>Pseudomonadati</taxon>
        <taxon>Pseudomonadota</taxon>
        <taxon>Alphaproteobacteria</taxon>
        <taxon>Hyphomicrobiales</taxon>
        <taxon>Devosiaceae</taxon>
        <taxon>Pelagibacterium</taxon>
    </lineage>
</organism>
<name>G4RGH8_PELHB</name>
<evidence type="ECO:0000313" key="4">
    <source>
        <dbReference type="EMBL" id="AEQ50154.1"/>
    </source>
</evidence>
<dbReference type="STRING" id="1082931.KKY_107"/>
<reference evidence="4 5" key="1">
    <citation type="journal article" date="2012" name="J. Bacteriol.">
        <title>Complete genome sequence of Pelagibacterium halotolerans B2T.</title>
        <authorList>
            <person name="Huo Y.Y."/>
            <person name="Cheng H."/>
            <person name="Han X.F."/>
            <person name="Jiang X.W."/>
            <person name="Sun C."/>
            <person name="Zhang X.Q."/>
            <person name="Zhu X.F."/>
            <person name="Liu Y.F."/>
            <person name="Li P.F."/>
            <person name="Ni P.X."/>
            <person name="Wu M."/>
        </authorList>
    </citation>
    <scope>NUCLEOTIDE SEQUENCE [LARGE SCALE GENOMIC DNA]</scope>
    <source>
        <strain evidence="5">DSM 22347 / JCM 15775 / CGMCC 1.7692 / B2</strain>
    </source>
</reference>
<comment type="similarity">
    <text evidence="1">Belongs to the AB hydrolase superfamily. AB hydrolase 2 family.</text>
</comment>
<dbReference type="Proteomes" id="UP000008850">
    <property type="component" value="Chromosome"/>
</dbReference>
<dbReference type="PANTHER" id="PTHR10655">
    <property type="entry name" value="LYSOPHOSPHOLIPASE-RELATED"/>
    <property type="match status" value="1"/>
</dbReference>
<evidence type="ECO:0000256" key="2">
    <source>
        <dbReference type="ARBA" id="ARBA00022801"/>
    </source>
</evidence>
<dbReference type="GO" id="GO:0016787">
    <property type="term" value="F:hydrolase activity"/>
    <property type="evidence" value="ECO:0007669"/>
    <property type="project" value="UniProtKB-KW"/>
</dbReference>
<gene>
    <name evidence="4" type="ordered locus">KKY_107</name>
</gene>
<dbReference type="SUPFAM" id="SSF53474">
    <property type="entry name" value="alpha/beta-Hydrolases"/>
    <property type="match status" value="1"/>
</dbReference>
<dbReference type="EMBL" id="CP003075">
    <property type="protein sequence ID" value="AEQ50154.1"/>
    <property type="molecule type" value="Genomic_DNA"/>
</dbReference>
<accession>G4RGH8</accession>
<dbReference type="RefSeq" id="WP_014129305.1">
    <property type="nucleotide sequence ID" value="NC_016078.1"/>
</dbReference>
<feature type="domain" description="Phospholipase/carboxylesterase/thioesterase" evidence="3">
    <location>
        <begin position="19"/>
        <end position="203"/>
    </location>
</feature>
<keyword evidence="5" id="KW-1185">Reference proteome</keyword>
<evidence type="ECO:0000259" key="3">
    <source>
        <dbReference type="Pfam" id="PF02230"/>
    </source>
</evidence>
<dbReference type="Gene3D" id="3.40.50.1820">
    <property type="entry name" value="alpha/beta hydrolase"/>
    <property type="match status" value="1"/>
</dbReference>